<evidence type="ECO:0000313" key="1">
    <source>
        <dbReference type="EMBL" id="RIB03112.1"/>
    </source>
</evidence>
<keyword evidence="2" id="KW-1185">Reference proteome</keyword>
<protein>
    <submittedName>
        <fullName evidence="1">Uncharacterized protein</fullName>
    </submittedName>
</protein>
<proteinExistence type="predicted"/>
<reference evidence="1 2" key="1">
    <citation type="submission" date="2018-06" db="EMBL/GenBank/DDBJ databases">
        <title>Comparative genomics reveals the genomic features of Rhizophagus irregularis, R. cerebriforme, R. diaphanum and Gigaspora rosea, and their symbiotic lifestyle signature.</title>
        <authorList>
            <person name="Morin E."/>
            <person name="San Clemente H."/>
            <person name="Chen E.C.H."/>
            <person name="De La Providencia I."/>
            <person name="Hainaut M."/>
            <person name="Kuo A."/>
            <person name="Kohler A."/>
            <person name="Murat C."/>
            <person name="Tang N."/>
            <person name="Roy S."/>
            <person name="Loubradou J."/>
            <person name="Henrissat B."/>
            <person name="Grigoriev I.V."/>
            <person name="Corradi N."/>
            <person name="Roux C."/>
            <person name="Martin F.M."/>
        </authorList>
    </citation>
    <scope>NUCLEOTIDE SEQUENCE [LARGE SCALE GENOMIC DNA]</scope>
    <source>
        <strain evidence="1 2">DAOM 194757</strain>
    </source>
</reference>
<name>A0A397TYN2_9GLOM</name>
<comment type="caution">
    <text evidence="1">The sequence shown here is derived from an EMBL/GenBank/DDBJ whole genome shotgun (WGS) entry which is preliminary data.</text>
</comment>
<sequence length="53" mass="6451">MCFIIIIFYHILPRILKYYCSSILMIYLGIRSDIRTIRIDPQIILIRSFKIFI</sequence>
<dbReference type="Proteomes" id="UP000266673">
    <property type="component" value="Unassembled WGS sequence"/>
</dbReference>
<gene>
    <name evidence="1" type="ORF">C2G38_2123781</name>
</gene>
<feature type="non-terminal residue" evidence="1">
    <location>
        <position position="53"/>
    </location>
</feature>
<accession>A0A397TYN2</accession>
<dbReference type="EMBL" id="QKWP01002500">
    <property type="protein sequence ID" value="RIB03112.1"/>
    <property type="molecule type" value="Genomic_DNA"/>
</dbReference>
<evidence type="ECO:0000313" key="2">
    <source>
        <dbReference type="Proteomes" id="UP000266673"/>
    </source>
</evidence>
<organism evidence="1 2">
    <name type="scientific">Gigaspora rosea</name>
    <dbReference type="NCBI Taxonomy" id="44941"/>
    <lineage>
        <taxon>Eukaryota</taxon>
        <taxon>Fungi</taxon>
        <taxon>Fungi incertae sedis</taxon>
        <taxon>Mucoromycota</taxon>
        <taxon>Glomeromycotina</taxon>
        <taxon>Glomeromycetes</taxon>
        <taxon>Diversisporales</taxon>
        <taxon>Gigasporaceae</taxon>
        <taxon>Gigaspora</taxon>
    </lineage>
</organism>
<dbReference type="AlphaFoldDB" id="A0A397TYN2"/>